<gene>
    <name evidence="1" type="ORF">BHQ10_008327</name>
</gene>
<evidence type="ECO:0000313" key="1">
    <source>
        <dbReference type="EMBL" id="RAO72315.1"/>
    </source>
</evidence>
<protein>
    <submittedName>
        <fullName evidence="1">Uncharacterized protein</fullName>
    </submittedName>
</protein>
<organism evidence="1 2">
    <name type="scientific">Talaromyces amestolkiae</name>
    <dbReference type="NCBI Taxonomy" id="1196081"/>
    <lineage>
        <taxon>Eukaryota</taxon>
        <taxon>Fungi</taxon>
        <taxon>Dikarya</taxon>
        <taxon>Ascomycota</taxon>
        <taxon>Pezizomycotina</taxon>
        <taxon>Eurotiomycetes</taxon>
        <taxon>Eurotiomycetidae</taxon>
        <taxon>Eurotiales</taxon>
        <taxon>Trichocomaceae</taxon>
        <taxon>Talaromyces</taxon>
        <taxon>Talaromyces sect. Talaromyces</taxon>
    </lineage>
</organism>
<dbReference type="STRING" id="1196081.A0A364L924"/>
<evidence type="ECO:0000313" key="2">
    <source>
        <dbReference type="Proteomes" id="UP000249363"/>
    </source>
</evidence>
<dbReference type="AlphaFoldDB" id="A0A364L924"/>
<dbReference type="GeneID" id="63797541"/>
<dbReference type="RefSeq" id="XP_040736829.1">
    <property type="nucleotide sequence ID" value="XM_040881120.1"/>
</dbReference>
<dbReference type="OrthoDB" id="3363286at2759"/>
<accession>A0A364L924</accession>
<comment type="caution">
    <text evidence="1">The sequence shown here is derived from an EMBL/GenBank/DDBJ whole genome shotgun (WGS) entry which is preliminary data.</text>
</comment>
<keyword evidence="2" id="KW-1185">Reference proteome</keyword>
<reference evidence="1 2" key="1">
    <citation type="journal article" date="2017" name="Biotechnol. Biofuels">
        <title>Differential beta-glucosidase expression as a function of carbon source availability in Talaromyces amestolkiae: a genomic and proteomic approach.</title>
        <authorList>
            <person name="de Eugenio L.I."/>
            <person name="Mendez-Liter J.A."/>
            <person name="Nieto-Dominguez M."/>
            <person name="Alonso L."/>
            <person name="Gil-Munoz J."/>
            <person name="Barriuso J."/>
            <person name="Prieto A."/>
            <person name="Martinez M.J."/>
        </authorList>
    </citation>
    <scope>NUCLEOTIDE SEQUENCE [LARGE SCALE GENOMIC DNA]</scope>
    <source>
        <strain evidence="1 2">CIB</strain>
    </source>
</reference>
<sequence length="269" mass="30716">MNLVRRIDEATDGRVRRTSIWWMPAELVKDKLSSDTTTLEGSSDDRKPPVMRMLTRALLMEYAPLARNSTRKVKPFHLVPSEWRMRSSADISKVELPERLTDLVFKYLRRKVVKSLKEAYRYEQIKSERADQWRILDVSNLSLSAVVEGLRNLEMENMRTGAVIIVGDSEANDPFDSKFPDYLTLPQTQSTVPVIDLSTLLSASDRQVLREAIPRFAEKALFFRADGPKSVDAMLAMWELKGYVMHDSEHVRDLRAGSSVIKEPSPTSS</sequence>
<dbReference type="EMBL" id="MIKG01000018">
    <property type="protein sequence ID" value="RAO72315.1"/>
    <property type="molecule type" value="Genomic_DNA"/>
</dbReference>
<name>A0A364L924_TALAM</name>
<proteinExistence type="predicted"/>
<dbReference type="Proteomes" id="UP000249363">
    <property type="component" value="Unassembled WGS sequence"/>
</dbReference>